<reference evidence="2 3" key="1">
    <citation type="submission" date="2019-03" db="EMBL/GenBank/DDBJ databases">
        <title>First draft genome of Liparis tanakae, snailfish: a comprehensive survey of snailfish specific genes.</title>
        <authorList>
            <person name="Kim W."/>
            <person name="Song I."/>
            <person name="Jeong J.-H."/>
            <person name="Kim D."/>
            <person name="Kim S."/>
            <person name="Ryu S."/>
            <person name="Song J.Y."/>
            <person name="Lee S.K."/>
        </authorList>
    </citation>
    <scope>NUCLEOTIDE SEQUENCE [LARGE SCALE GENOMIC DNA]</scope>
    <source>
        <tissue evidence="2">Muscle</tissue>
    </source>
</reference>
<evidence type="ECO:0000313" key="3">
    <source>
        <dbReference type="Proteomes" id="UP000314294"/>
    </source>
</evidence>
<dbReference type="AlphaFoldDB" id="A0A4Z2ECQ6"/>
<name>A0A4Z2ECQ6_9TELE</name>
<dbReference type="EMBL" id="SRLO01010084">
    <property type="protein sequence ID" value="TNN26503.1"/>
    <property type="molecule type" value="Genomic_DNA"/>
</dbReference>
<keyword evidence="3" id="KW-1185">Reference proteome</keyword>
<feature type="region of interest" description="Disordered" evidence="1">
    <location>
        <begin position="35"/>
        <end position="78"/>
    </location>
</feature>
<comment type="caution">
    <text evidence="2">The sequence shown here is derived from an EMBL/GenBank/DDBJ whole genome shotgun (WGS) entry which is preliminary data.</text>
</comment>
<dbReference type="Proteomes" id="UP000314294">
    <property type="component" value="Unassembled WGS sequence"/>
</dbReference>
<accession>A0A4Z2ECQ6</accession>
<sequence length="78" mass="8578">MTGSLRLAAALGGQPAGATLTINDDHLLPHCPANAGMTGEHAYRRPRSLSRSRQNEHLRPHRLRPQMNIYDHIGSAPF</sequence>
<proteinExistence type="predicted"/>
<evidence type="ECO:0000313" key="2">
    <source>
        <dbReference type="EMBL" id="TNN26503.1"/>
    </source>
</evidence>
<evidence type="ECO:0000256" key="1">
    <source>
        <dbReference type="SAM" id="MobiDB-lite"/>
    </source>
</evidence>
<protein>
    <submittedName>
        <fullName evidence="2">Uncharacterized protein</fullName>
    </submittedName>
</protein>
<gene>
    <name evidence="2" type="ORF">EYF80_063360</name>
</gene>
<organism evidence="2 3">
    <name type="scientific">Liparis tanakae</name>
    <name type="common">Tanaka's snailfish</name>
    <dbReference type="NCBI Taxonomy" id="230148"/>
    <lineage>
        <taxon>Eukaryota</taxon>
        <taxon>Metazoa</taxon>
        <taxon>Chordata</taxon>
        <taxon>Craniata</taxon>
        <taxon>Vertebrata</taxon>
        <taxon>Euteleostomi</taxon>
        <taxon>Actinopterygii</taxon>
        <taxon>Neopterygii</taxon>
        <taxon>Teleostei</taxon>
        <taxon>Neoteleostei</taxon>
        <taxon>Acanthomorphata</taxon>
        <taxon>Eupercaria</taxon>
        <taxon>Perciformes</taxon>
        <taxon>Cottioidei</taxon>
        <taxon>Cottales</taxon>
        <taxon>Liparidae</taxon>
        <taxon>Liparis</taxon>
    </lineage>
</organism>